<dbReference type="AlphaFoldDB" id="E4RW61"/>
<sequence length="168" mass="18918">MNKILLGSDDKKPVSDVGSVINDVLSDKPDFLTRNGTFLLLFLTILLGILAAQVKYPTFHSCTGVMIKNDMNGQYLLYFDDNCKNLNSTLTDKQVNIFKDAAQTIRINAEIQKINIVNNRLVATLYSANNKLSDKHKTLKVYLTVRTNTQSLLTAFLATLKYNLQQKK</sequence>
<dbReference type="KEGG" id="lby:Lbys_1378"/>
<dbReference type="Proteomes" id="UP000007435">
    <property type="component" value="Chromosome"/>
</dbReference>
<gene>
    <name evidence="2" type="ordered locus">Lbys_1378</name>
</gene>
<accession>E4RW61</accession>
<keyword evidence="3" id="KW-1185">Reference proteome</keyword>
<proteinExistence type="predicted"/>
<feature type="transmembrane region" description="Helical" evidence="1">
    <location>
        <begin position="38"/>
        <end position="56"/>
    </location>
</feature>
<dbReference type="STRING" id="649349.Lbys_1378"/>
<evidence type="ECO:0000313" key="2">
    <source>
        <dbReference type="EMBL" id="ADQ17096.1"/>
    </source>
</evidence>
<evidence type="ECO:0000256" key="1">
    <source>
        <dbReference type="SAM" id="Phobius"/>
    </source>
</evidence>
<keyword evidence="1" id="KW-1133">Transmembrane helix</keyword>
<dbReference type="RefSeq" id="WP_013408145.1">
    <property type="nucleotide sequence ID" value="NC_014655.1"/>
</dbReference>
<reference key="1">
    <citation type="submission" date="2010-11" db="EMBL/GenBank/DDBJ databases">
        <title>The complete genome of Leadbetterella byssophila DSM 17132.</title>
        <authorList>
            <consortium name="US DOE Joint Genome Institute (JGI-PGF)"/>
            <person name="Lucas S."/>
            <person name="Copeland A."/>
            <person name="Lapidus A."/>
            <person name="Glavina del Rio T."/>
            <person name="Dalin E."/>
            <person name="Tice H."/>
            <person name="Bruce D."/>
            <person name="Goodwin L."/>
            <person name="Pitluck S."/>
            <person name="Kyrpides N."/>
            <person name="Mavromatis K."/>
            <person name="Ivanova N."/>
            <person name="Teshima H."/>
            <person name="Brettin T."/>
            <person name="Detter J.C."/>
            <person name="Han C."/>
            <person name="Tapia R."/>
            <person name="Land M."/>
            <person name="Hauser L."/>
            <person name="Markowitz V."/>
            <person name="Cheng J.-F."/>
            <person name="Hugenholtz P."/>
            <person name="Woyke T."/>
            <person name="Wu D."/>
            <person name="Tindall B."/>
            <person name="Pomrenke H.G."/>
            <person name="Brambilla E."/>
            <person name="Klenk H.-P."/>
            <person name="Eisen J.A."/>
        </authorList>
    </citation>
    <scope>NUCLEOTIDE SEQUENCE [LARGE SCALE GENOMIC DNA]</scope>
    <source>
        <strain>DSM 17132</strain>
    </source>
</reference>
<evidence type="ECO:0000313" key="3">
    <source>
        <dbReference type="Proteomes" id="UP000007435"/>
    </source>
</evidence>
<dbReference type="HOGENOM" id="CLU_1584420_0_0_10"/>
<name>E4RW61_LEAB4</name>
<keyword evidence="1" id="KW-0472">Membrane</keyword>
<reference evidence="2 3" key="2">
    <citation type="journal article" date="2011" name="Stand. Genomic Sci.">
        <title>Complete genome sequence of Leadbetterella byssophila type strain (4M15).</title>
        <authorList>
            <person name="Abt B."/>
            <person name="Teshima H."/>
            <person name="Lucas S."/>
            <person name="Lapidus A."/>
            <person name="Del Rio T.G."/>
            <person name="Nolan M."/>
            <person name="Tice H."/>
            <person name="Cheng J.F."/>
            <person name="Pitluck S."/>
            <person name="Liolios K."/>
            <person name="Pagani I."/>
            <person name="Ivanova N."/>
            <person name="Mavromatis K."/>
            <person name="Pati A."/>
            <person name="Tapia R."/>
            <person name="Han C."/>
            <person name="Goodwin L."/>
            <person name="Chen A."/>
            <person name="Palaniappan K."/>
            <person name="Land M."/>
            <person name="Hauser L."/>
            <person name="Chang Y.J."/>
            <person name="Jeffries C.D."/>
            <person name="Rohde M."/>
            <person name="Goker M."/>
            <person name="Tindall B.J."/>
            <person name="Detter J.C."/>
            <person name="Woyke T."/>
            <person name="Bristow J."/>
            <person name="Eisen J.A."/>
            <person name="Markowitz V."/>
            <person name="Hugenholtz P."/>
            <person name="Klenk H.P."/>
            <person name="Kyrpides N.C."/>
        </authorList>
    </citation>
    <scope>NUCLEOTIDE SEQUENCE [LARGE SCALE GENOMIC DNA]</scope>
    <source>
        <strain evidence="3">DSM 17132 / JCM 16389 / KACC 11308 / NBRC 106382 / 4M15</strain>
    </source>
</reference>
<organism evidence="2 3">
    <name type="scientific">Leadbetterella byssophila (strain DSM 17132 / JCM 16389 / KACC 11308 / NBRC 106382 / 4M15)</name>
    <dbReference type="NCBI Taxonomy" id="649349"/>
    <lineage>
        <taxon>Bacteria</taxon>
        <taxon>Pseudomonadati</taxon>
        <taxon>Bacteroidota</taxon>
        <taxon>Cytophagia</taxon>
        <taxon>Cytophagales</taxon>
        <taxon>Leadbetterellaceae</taxon>
        <taxon>Leadbetterella</taxon>
    </lineage>
</organism>
<dbReference type="EMBL" id="CP002305">
    <property type="protein sequence ID" value="ADQ17096.1"/>
    <property type="molecule type" value="Genomic_DNA"/>
</dbReference>
<keyword evidence="1" id="KW-0812">Transmembrane</keyword>
<protein>
    <submittedName>
        <fullName evidence="2">Uncharacterized protein</fullName>
    </submittedName>
</protein>